<accession>A0A1A9ZV83</accession>
<evidence type="ECO:0000313" key="3">
    <source>
        <dbReference type="Proteomes" id="UP000092445"/>
    </source>
</evidence>
<reference evidence="3" key="1">
    <citation type="submission" date="2014-03" db="EMBL/GenBank/DDBJ databases">
        <authorList>
            <person name="Aksoy S."/>
            <person name="Warren W."/>
            <person name="Wilson R.K."/>
        </authorList>
    </citation>
    <scope>NUCLEOTIDE SEQUENCE [LARGE SCALE GENOMIC DNA]</scope>
    <source>
        <strain evidence="3">IAEA</strain>
    </source>
</reference>
<dbReference type="STRING" id="7398.A0A1A9ZV83"/>
<proteinExistence type="predicted"/>
<sequence length="283" mass="28943">MPVESDAANKESLRDRQPSKGGTGQAASPILSEGVDALTSLLSEEWEERKVTTGKPHTGRERRHVLDAQLQRNGMPAPAPVGPSSVMSRPTAPVGPPSVMSPPTAPVGPPAFPSPQFQPSPFQPSAVGPPGFGQLPFQPNAVGPPGFGQLPFQPSGGQPPVGPPGFGQHPFQPSGGQPPVGPPGVGQPPVGPPGVGQPPVGPPGVGQPSVGLPGPGQPPFGFMQSAPPPGGANYPMVPSQGKIRDNNIRDIRFSSMPFANGHRARGPANPSHNFPLMSFPSMS</sequence>
<reference evidence="2" key="2">
    <citation type="submission" date="2020-05" db="UniProtKB">
        <authorList>
            <consortium name="EnsemblMetazoa"/>
        </authorList>
    </citation>
    <scope>IDENTIFICATION</scope>
    <source>
        <strain evidence="2">IAEA</strain>
    </source>
</reference>
<dbReference type="EnsemblMetazoa" id="GPAI026065-RA">
    <property type="protein sequence ID" value="GPAI026065-PA"/>
    <property type="gene ID" value="GPAI026065"/>
</dbReference>
<feature type="compositionally biased region" description="Pro residues" evidence="1">
    <location>
        <begin position="179"/>
        <end position="202"/>
    </location>
</feature>
<feature type="compositionally biased region" description="Pro residues" evidence="1">
    <location>
        <begin position="93"/>
        <end position="122"/>
    </location>
</feature>
<feature type="region of interest" description="Disordered" evidence="1">
    <location>
        <begin position="258"/>
        <end position="283"/>
    </location>
</feature>
<keyword evidence="3" id="KW-1185">Reference proteome</keyword>
<evidence type="ECO:0000313" key="2">
    <source>
        <dbReference type="EnsemblMetazoa" id="GPAI026065-PA"/>
    </source>
</evidence>
<feature type="compositionally biased region" description="Low complexity" evidence="1">
    <location>
        <begin position="166"/>
        <end position="177"/>
    </location>
</feature>
<organism evidence="2 3">
    <name type="scientific">Glossina pallidipes</name>
    <name type="common">Tsetse fly</name>
    <dbReference type="NCBI Taxonomy" id="7398"/>
    <lineage>
        <taxon>Eukaryota</taxon>
        <taxon>Metazoa</taxon>
        <taxon>Ecdysozoa</taxon>
        <taxon>Arthropoda</taxon>
        <taxon>Hexapoda</taxon>
        <taxon>Insecta</taxon>
        <taxon>Pterygota</taxon>
        <taxon>Neoptera</taxon>
        <taxon>Endopterygota</taxon>
        <taxon>Diptera</taxon>
        <taxon>Brachycera</taxon>
        <taxon>Muscomorpha</taxon>
        <taxon>Hippoboscoidea</taxon>
        <taxon>Glossinidae</taxon>
        <taxon>Glossina</taxon>
    </lineage>
</organism>
<evidence type="ECO:0000256" key="1">
    <source>
        <dbReference type="SAM" id="MobiDB-lite"/>
    </source>
</evidence>
<feature type="region of interest" description="Disordered" evidence="1">
    <location>
        <begin position="1"/>
        <end position="34"/>
    </location>
</feature>
<feature type="region of interest" description="Disordered" evidence="1">
    <location>
        <begin position="46"/>
        <end position="242"/>
    </location>
</feature>
<protein>
    <submittedName>
        <fullName evidence="2">Uncharacterized protein</fullName>
    </submittedName>
</protein>
<dbReference type="Proteomes" id="UP000092445">
    <property type="component" value="Unassembled WGS sequence"/>
</dbReference>
<feature type="compositionally biased region" description="Low complexity" evidence="1">
    <location>
        <begin position="123"/>
        <end position="158"/>
    </location>
</feature>
<dbReference type="VEuPathDB" id="VectorBase:GPAI026065"/>
<dbReference type="AlphaFoldDB" id="A0A1A9ZV83"/>
<feature type="compositionally biased region" description="Basic and acidic residues" evidence="1">
    <location>
        <begin position="7"/>
        <end position="18"/>
    </location>
</feature>
<name>A0A1A9ZV83_GLOPL</name>